<gene>
    <name evidence="2" type="ORF">MYCIT1_LOCUS3881</name>
</gene>
<proteinExistence type="predicted"/>
<accession>A0AAD2GUZ8</accession>
<reference evidence="2" key="1">
    <citation type="submission" date="2023-11" db="EMBL/GenBank/DDBJ databases">
        <authorList>
            <person name="De Vega J J."/>
            <person name="De Vega J J."/>
        </authorList>
    </citation>
    <scope>NUCLEOTIDE SEQUENCE</scope>
</reference>
<dbReference type="EMBL" id="CAVNYO010000046">
    <property type="protein sequence ID" value="CAK5264036.1"/>
    <property type="molecule type" value="Genomic_DNA"/>
</dbReference>
<keyword evidence="3" id="KW-1185">Reference proteome</keyword>
<feature type="compositionally biased region" description="Basic and acidic residues" evidence="1">
    <location>
        <begin position="130"/>
        <end position="144"/>
    </location>
</feature>
<dbReference type="Gene3D" id="3.60.130.30">
    <property type="match status" value="1"/>
</dbReference>
<evidence type="ECO:0000256" key="1">
    <source>
        <dbReference type="SAM" id="MobiDB-lite"/>
    </source>
</evidence>
<evidence type="ECO:0000313" key="3">
    <source>
        <dbReference type="Proteomes" id="UP001295794"/>
    </source>
</evidence>
<protein>
    <submittedName>
        <fullName evidence="2">Uncharacterized protein</fullName>
    </submittedName>
</protein>
<dbReference type="AlphaFoldDB" id="A0AAD2GUZ8"/>
<dbReference type="Proteomes" id="UP001295794">
    <property type="component" value="Unassembled WGS sequence"/>
</dbReference>
<comment type="caution">
    <text evidence="2">The sequence shown here is derived from an EMBL/GenBank/DDBJ whole genome shotgun (WGS) entry which is preliminary data.</text>
</comment>
<feature type="region of interest" description="Disordered" evidence="1">
    <location>
        <begin position="75"/>
        <end position="169"/>
    </location>
</feature>
<sequence>MRKWDIRGCQCRSMWLQAHGNHSLITFAEDGDHTEEGYAPVIRRSARLAGLPPDYDSLSHSPATISINEDPAAAHTCDAPHAHTNTSDDFTDSDTAGDGALDAPHLGSTAARDPPHSTRRQQRQRLRQQRFHERREKEKREYKARQSTGQRAKGARGYAGNRVSGQPPEEGMIEIPMGDGCVRPAACSAQCLSSPYSAAVSVFDAEGRKTVHCANRCQRADVLHACHEAARLVQGDRMKPTFNNTQSRGNFKTYYFSLHRGSTALPRFSKDIEENRDLYDRLTDVLKPLMRYVEGIFKAEFPQLYKRYADAMADIKKMHPELDACFSPFASFCINISETGVVTVKHIDMQNLAPGLCVVIPFGDFDPALDCKLHVVELGYTFQVAAGTPIFFPSALYTHYNSALISKGMRGSIVAWTGASIFQYVDLGCRAVKHLSKSEAAEYKAGLENRVKEGLGLFPKMKTRPADLGAK</sequence>
<name>A0AAD2GUZ8_9AGAR</name>
<evidence type="ECO:0000313" key="2">
    <source>
        <dbReference type="EMBL" id="CAK5264036.1"/>
    </source>
</evidence>
<feature type="compositionally biased region" description="Basic residues" evidence="1">
    <location>
        <begin position="117"/>
        <end position="129"/>
    </location>
</feature>
<organism evidence="2 3">
    <name type="scientific">Mycena citricolor</name>
    <dbReference type="NCBI Taxonomy" id="2018698"/>
    <lineage>
        <taxon>Eukaryota</taxon>
        <taxon>Fungi</taxon>
        <taxon>Dikarya</taxon>
        <taxon>Basidiomycota</taxon>
        <taxon>Agaricomycotina</taxon>
        <taxon>Agaricomycetes</taxon>
        <taxon>Agaricomycetidae</taxon>
        <taxon>Agaricales</taxon>
        <taxon>Marasmiineae</taxon>
        <taxon>Mycenaceae</taxon>
        <taxon>Mycena</taxon>
    </lineage>
</organism>